<reference evidence="3 4" key="2">
    <citation type="journal article" date="2013" name="Genome Announc.">
        <title>Draft Genome Sequence of Methylobacterium mesophilicum Strain SR1.6/6, Isolated from Citrus sinensis.</title>
        <authorList>
            <person name="Marinho Almeida D."/>
            <person name="Dini-Andreote F."/>
            <person name="Camargo Neves A.A."/>
            <person name="Juca Ramos R.T."/>
            <person name="Andreote F.D."/>
            <person name="Carneiro A.R."/>
            <person name="Oliveira de Souza Lima A."/>
            <person name="Caracciolo Gomes de Sa P.H."/>
            <person name="Ribeiro Barbosa M.S."/>
            <person name="Araujo W.L."/>
            <person name="Silva A."/>
        </authorList>
    </citation>
    <scope>NUCLEOTIDE SEQUENCE [LARGE SCALE GENOMIC DNA]</scope>
    <source>
        <strain evidence="3 4">SR1.6/6</strain>
    </source>
</reference>
<dbReference type="EMBL" id="CP043538">
    <property type="protein sequence ID" value="QGY03559.1"/>
    <property type="molecule type" value="Genomic_DNA"/>
</dbReference>
<keyword evidence="2" id="KW-0732">Signal</keyword>
<sequence>MRFAMITAVLLTVSLTSRAEEASTALTASCAQATSSLERHDLGCPDDDVLQPSPDNDLSD</sequence>
<dbReference type="AlphaFoldDB" id="A0A6B9FNW5"/>
<evidence type="ECO:0000256" key="2">
    <source>
        <dbReference type="SAM" id="SignalP"/>
    </source>
</evidence>
<evidence type="ECO:0000313" key="3">
    <source>
        <dbReference type="EMBL" id="QGY03559.1"/>
    </source>
</evidence>
<accession>A0A6B9FNW5</accession>
<evidence type="ECO:0008006" key="5">
    <source>
        <dbReference type="Google" id="ProtNLM"/>
    </source>
</evidence>
<name>A0A6B9FNW5_9HYPH</name>
<dbReference type="KEGG" id="mmes:MMSR116_17945"/>
<dbReference type="Proteomes" id="UP000012488">
    <property type="component" value="Chromosome"/>
</dbReference>
<feature type="region of interest" description="Disordered" evidence="1">
    <location>
        <begin position="39"/>
        <end position="60"/>
    </location>
</feature>
<feature type="signal peptide" evidence="2">
    <location>
        <begin position="1"/>
        <end position="19"/>
    </location>
</feature>
<gene>
    <name evidence="3" type="ORF">MMSR116_17945</name>
</gene>
<organism evidence="3 4">
    <name type="scientific">Methylobacterium mesophilicum SR1.6/6</name>
    <dbReference type="NCBI Taxonomy" id="908290"/>
    <lineage>
        <taxon>Bacteria</taxon>
        <taxon>Pseudomonadati</taxon>
        <taxon>Pseudomonadota</taxon>
        <taxon>Alphaproteobacteria</taxon>
        <taxon>Hyphomicrobiales</taxon>
        <taxon>Methylobacteriaceae</taxon>
        <taxon>Methylobacterium</taxon>
    </lineage>
</organism>
<dbReference type="RefSeq" id="WP_010687672.1">
    <property type="nucleotide sequence ID" value="NZ_CP043538.1"/>
</dbReference>
<proteinExistence type="predicted"/>
<evidence type="ECO:0000313" key="4">
    <source>
        <dbReference type="Proteomes" id="UP000012488"/>
    </source>
</evidence>
<evidence type="ECO:0000256" key="1">
    <source>
        <dbReference type="SAM" id="MobiDB-lite"/>
    </source>
</evidence>
<feature type="chain" id="PRO_5025605716" description="Peptidase S8" evidence="2">
    <location>
        <begin position="20"/>
        <end position="60"/>
    </location>
</feature>
<protein>
    <recommendedName>
        <fullName evidence="5">Peptidase S8</fullName>
    </recommendedName>
</protein>
<dbReference type="OrthoDB" id="8004174at2"/>
<reference evidence="3 4" key="1">
    <citation type="journal article" date="2012" name="Genet. Mol. Biol.">
        <title>Analysis of 16S rRNA and mxaF genes revealing insights into Methylobacterium niche-specific plant association.</title>
        <authorList>
            <person name="Dourado M.N."/>
            <person name="Andreote F.D."/>
            <person name="Dini-Andreote F."/>
            <person name="Conti R."/>
            <person name="Araujo J.M."/>
            <person name="Araujo W.L."/>
        </authorList>
    </citation>
    <scope>NUCLEOTIDE SEQUENCE [LARGE SCALE GENOMIC DNA]</scope>
    <source>
        <strain evidence="3 4">SR1.6/6</strain>
    </source>
</reference>